<dbReference type="PROSITE" id="PS00552">
    <property type="entry name" value="HTH_MERR_1"/>
    <property type="match status" value="1"/>
</dbReference>
<name>A0A4R5Y1A3_KOCRO</name>
<feature type="coiled-coil region" evidence="2">
    <location>
        <begin position="91"/>
        <end position="122"/>
    </location>
</feature>
<dbReference type="PRINTS" id="PR00040">
    <property type="entry name" value="HTHMERR"/>
</dbReference>
<dbReference type="RefSeq" id="WP_133411581.1">
    <property type="nucleotide sequence ID" value="NZ_SMZT01000011.1"/>
</dbReference>
<dbReference type="PANTHER" id="PTHR30204">
    <property type="entry name" value="REDOX-CYCLING DRUG-SENSING TRANSCRIPTIONAL ACTIVATOR SOXR"/>
    <property type="match status" value="1"/>
</dbReference>
<feature type="domain" description="HTH merR-type" evidence="3">
    <location>
        <begin position="9"/>
        <end position="78"/>
    </location>
</feature>
<organism evidence="4 5">
    <name type="scientific">Kocuria rosea</name>
    <name type="common">Deinococcus erythromyxa</name>
    <name type="synonym">Micrococcus rubens</name>
    <dbReference type="NCBI Taxonomy" id="1275"/>
    <lineage>
        <taxon>Bacteria</taxon>
        <taxon>Bacillati</taxon>
        <taxon>Actinomycetota</taxon>
        <taxon>Actinomycetes</taxon>
        <taxon>Micrococcales</taxon>
        <taxon>Micrococcaceae</taxon>
        <taxon>Kocuria</taxon>
    </lineage>
</organism>
<dbReference type="GO" id="GO:0003677">
    <property type="term" value="F:DNA binding"/>
    <property type="evidence" value="ECO:0007669"/>
    <property type="project" value="UniProtKB-KW"/>
</dbReference>
<dbReference type="AlphaFoldDB" id="A0A4R5Y1A3"/>
<dbReference type="PANTHER" id="PTHR30204:SF93">
    <property type="entry name" value="HTH MERR-TYPE DOMAIN-CONTAINING PROTEIN"/>
    <property type="match status" value="1"/>
</dbReference>
<dbReference type="PROSITE" id="PS50937">
    <property type="entry name" value="HTH_MERR_2"/>
    <property type="match status" value="1"/>
</dbReference>
<keyword evidence="1" id="KW-0238">DNA-binding</keyword>
<dbReference type="SUPFAM" id="SSF46955">
    <property type="entry name" value="Putative DNA-binding domain"/>
    <property type="match status" value="1"/>
</dbReference>
<evidence type="ECO:0000313" key="4">
    <source>
        <dbReference type="EMBL" id="TDL38150.1"/>
    </source>
</evidence>
<evidence type="ECO:0000259" key="3">
    <source>
        <dbReference type="PROSITE" id="PS50937"/>
    </source>
</evidence>
<dbReference type="Pfam" id="PF13411">
    <property type="entry name" value="MerR_1"/>
    <property type="match status" value="1"/>
</dbReference>
<dbReference type="CDD" id="cd01106">
    <property type="entry name" value="HTH_TipAL-Mta"/>
    <property type="match status" value="1"/>
</dbReference>
<dbReference type="SMART" id="SM00422">
    <property type="entry name" value="HTH_MERR"/>
    <property type="match status" value="1"/>
</dbReference>
<comment type="caution">
    <text evidence="4">The sequence shown here is derived from an EMBL/GenBank/DDBJ whole genome shotgun (WGS) entry which is preliminary data.</text>
</comment>
<dbReference type="GO" id="GO:0003700">
    <property type="term" value="F:DNA-binding transcription factor activity"/>
    <property type="evidence" value="ECO:0007669"/>
    <property type="project" value="InterPro"/>
</dbReference>
<gene>
    <name evidence="4" type="ORF">E2R59_17090</name>
</gene>
<dbReference type="InterPro" id="IPR047057">
    <property type="entry name" value="MerR_fam"/>
</dbReference>
<dbReference type="GeneID" id="64349137"/>
<accession>A0A4R5Y1A3</accession>
<evidence type="ECO:0000256" key="2">
    <source>
        <dbReference type="SAM" id="Coils"/>
    </source>
</evidence>
<dbReference type="InterPro" id="IPR000551">
    <property type="entry name" value="MerR-type_HTH_dom"/>
</dbReference>
<dbReference type="Proteomes" id="UP000295163">
    <property type="component" value="Unassembled WGS sequence"/>
</dbReference>
<keyword evidence="2" id="KW-0175">Coiled coil</keyword>
<evidence type="ECO:0000313" key="5">
    <source>
        <dbReference type="Proteomes" id="UP000295163"/>
    </source>
</evidence>
<sequence>MTKRTTGSMLKIGEVAERARVSLRTLRHYDAIGLLPPSGRSDGGFRLYTEADYRRLETIQGMTALGWSLEQVTETMDTLAELDAPQTASQRQALLRDLAQYAVEAQDQRQQLAEKLERADRFITILQARRSRGTAAA</sequence>
<evidence type="ECO:0000256" key="1">
    <source>
        <dbReference type="ARBA" id="ARBA00023125"/>
    </source>
</evidence>
<dbReference type="Gene3D" id="1.10.1660.10">
    <property type="match status" value="1"/>
</dbReference>
<proteinExistence type="predicted"/>
<dbReference type="EMBL" id="SMZT01000011">
    <property type="protein sequence ID" value="TDL38150.1"/>
    <property type="molecule type" value="Genomic_DNA"/>
</dbReference>
<protein>
    <submittedName>
        <fullName evidence="4">MerR family transcriptional regulator</fullName>
    </submittedName>
</protein>
<reference evidence="4 5" key="1">
    <citation type="submission" date="2019-03" db="EMBL/GenBank/DDBJ databases">
        <title>Genome Sequencing and Assembly of Various Microbes Isolated from Partially Reclaimed Soil and Acid Mine Drainage (AMD) Site.</title>
        <authorList>
            <person name="Steinbock B."/>
            <person name="Bechtold R."/>
            <person name="Sevigny J.L."/>
            <person name="Thomas D."/>
            <person name="Cuthill L.R."/>
            <person name="Aveiro Johannsen E.J."/>
            <person name="Thomas K."/>
            <person name="Ghosh A."/>
        </authorList>
    </citation>
    <scope>NUCLEOTIDE SEQUENCE [LARGE SCALE GENOMIC DNA]</scope>
    <source>
        <strain evidence="4 5">S-A3</strain>
    </source>
</reference>
<dbReference type="InterPro" id="IPR009061">
    <property type="entry name" value="DNA-bd_dom_put_sf"/>
</dbReference>